<dbReference type="VEuPathDB" id="AmoebaDB:NF0069830"/>
<name>A0A6A5C8R7_NAEFO</name>
<dbReference type="VEuPathDB" id="AmoebaDB:FDP41_012011"/>
<accession>A0A6A5C8R7</accession>
<sequence length="1074" mass="126777">MSSCQQQENVMEQDIFIYIRAKELIELIKSLHAGFSRGIIPSHDQNFENDDRMMRGLYIYGSSVYENRISLLSDHQENSNEQENSPMERKFQQVLRFQMNPQKHNDIDLLCVRDEFYHYGMEDLIHPSYREMQERCSENRDVYMEQDVTLHFTVNGFYGETQVWSSFVVDDSDHENNSKSKLKEIPHKVQVEIHIMSTNLFVQCLRQHKGIFCQYLFLDHDTYILKEEQTMKWFRTFWFRNFHFHRRLMRRMMTREADIWCYSKARRHFTELPSVDASASELVIDYDIEKGKKNLIHGIRYYLFAKQMISSLTLYDWSVCNDLKKRVFCSSQSTNLSNQSDNTFNDSSWKDWSRFFDPLYKEHRETLTQQVQSFVDEALQLALRMENSQESSLSKNSLQEQHDLLSKPVTATPTTSTHGSLLLKIIEYYGLQYLSLNFGMDIIPILFLRNGQELSLDEGLTCRPLIQQLLEGLTPSAVSGTASTMDSTCHHNNSLKNYLHRINTLLLSHEKEMMNTQSSSKEDNMENNFSVLFKITQNKELERMEDSIHRKALREANGMIVEWNSEKRGFSIVAFPFLKFFDEFRMLNVNTKNKHLSTTCSSVNPKKQTTKKKNHCTKDLFSNISHLRKVYKKLTGKLFILYVYNHKWRISYKEEDEEHYFDIIASHSHHQHCANSNSWGHKFWKILHASKKTMSSLFESTTTTTNVNSLNLTKRNFMLQLLSHEERLVLIGVRNMETLEEEDLEAYEHVFEHIHREENITELYHEAKQLEQDLLYKNSIHGNLSENDQKLLLLLKLLYYKSNQLNPLRYSGYVCVAEKITQHNQTHFIERHRLKIESTFYYNLNELGIWNVSVNVQDNAILDPPNKEISHQEGECQMSMPNHSTTKLFNRWNGNLLSQNNELLLIEMAISMLGKTTSTSNESSSNHDHTHQSTIITTAHSVSSESEKNQVPKTTIEEIIFQREIRFNEKIKAFSPLYFQMKRDWEAITNLYDQFYEELCQELEKVEREIGNENSQNKFVAQFCEEKFSLENKTPIFKMVEQQCSHSREIFQSPRRVMDANSLVKIWKNYLSQC</sequence>
<dbReference type="RefSeq" id="XP_044566863.1">
    <property type="nucleotide sequence ID" value="XM_044702485.1"/>
</dbReference>
<keyword evidence="2" id="KW-1185">Reference proteome</keyword>
<gene>
    <name evidence="1" type="ORF">FDP41_012011</name>
</gene>
<organism evidence="1 2">
    <name type="scientific">Naegleria fowleri</name>
    <name type="common">Brain eating amoeba</name>
    <dbReference type="NCBI Taxonomy" id="5763"/>
    <lineage>
        <taxon>Eukaryota</taxon>
        <taxon>Discoba</taxon>
        <taxon>Heterolobosea</taxon>
        <taxon>Tetramitia</taxon>
        <taxon>Eutetramitia</taxon>
        <taxon>Vahlkampfiidae</taxon>
        <taxon>Naegleria</taxon>
    </lineage>
</organism>
<evidence type="ECO:0000313" key="2">
    <source>
        <dbReference type="Proteomes" id="UP000444721"/>
    </source>
</evidence>
<evidence type="ECO:0000313" key="1">
    <source>
        <dbReference type="EMBL" id="KAF0982150.1"/>
    </source>
</evidence>
<proteinExistence type="predicted"/>
<reference evidence="1 2" key="1">
    <citation type="journal article" date="2019" name="Sci. Rep.">
        <title>Nanopore sequencing improves the draft genome of the human pathogenic amoeba Naegleria fowleri.</title>
        <authorList>
            <person name="Liechti N."/>
            <person name="Schurch N."/>
            <person name="Bruggmann R."/>
            <person name="Wittwer M."/>
        </authorList>
    </citation>
    <scope>NUCLEOTIDE SEQUENCE [LARGE SCALE GENOMIC DNA]</scope>
    <source>
        <strain evidence="1 2">ATCC 30894</strain>
    </source>
</reference>
<comment type="caution">
    <text evidence="1">The sequence shown here is derived from an EMBL/GenBank/DDBJ whole genome shotgun (WGS) entry which is preliminary data.</text>
</comment>
<dbReference type="GeneID" id="68119226"/>
<dbReference type="AlphaFoldDB" id="A0A6A5C8R7"/>
<dbReference type="Proteomes" id="UP000444721">
    <property type="component" value="Unassembled WGS sequence"/>
</dbReference>
<dbReference type="OrthoDB" id="10415314at2759"/>
<protein>
    <submittedName>
        <fullName evidence="1">Uncharacterized protein</fullName>
    </submittedName>
</protein>
<dbReference type="VEuPathDB" id="AmoebaDB:NfTy_023340"/>
<dbReference type="EMBL" id="VFQX01000012">
    <property type="protein sequence ID" value="KAF0982150.1"/>
    <property type="molecule type" value="Genomic_DNA"/>
</dbReference>